<dbReference type="InterPro" id="IPR041698">
    <property type="entry name" value="Methyltransf_25"/>
</dbReference>
<dbReference type="SUPFAM" id="SSF53335">
    <property type="entry name" value="S-adenosyl-L-methionine-dependent methyltransferases"/>
    <property type="match status" value="1"/>
</dbReference>
<evidence type="ECO:0000256" key="2">
    <source>
        <dbReference type="ARBA" id="ARBA00022679"/>
    </source>
</evidence>
<organism evidence="4 5">
    <name type="scientific">Ralstonia insidiosa</name>
    <dbReference type="NCBI Taxonomy" id="190721"/>
    <lineage>
        <taxon>Bacteria</taxon>
        <taxon>Pseudomonadati</taxon>
        <taxon>Pseudomonadota</taxon>
        <taxon>Betaproteobacteria</taxon>
        <taxon>Burkholderiales</taxon>
        <taxon>Burkholderiaceae</taxon>
        <taxon>Ralstonia</taxon>
    </lineage>
</organism>
<dbReference type="Proteomes" id="UP000078572">
    <property type="component" value="Chromosome 2"/>
</dbReference>
<proteinExistence type="predicted"/>
<dbReference type="Pfam" id="PF13649">
    <property type="entry name" value="Methyltransf_25"/>
    <property type="match status" value="1"/>
</dbReference>
<sequence length="251" mass="28260">MTPLADMAVYEDADFYDQEFANRAHDASFFIEQAKQADGPVLEVACGTGRITLPIARAGVDVTGLDVMRSMLDRARQKSQAEGLDVTWLEQDCRAIQSERRFSLIFSATNAMQHLHDLDSVSAFLGSAKRVLAPGGTLILDVFNPDIRKLARSADTRYLHKSMVDAEGREIRVEATSHYDTASQILRFELYYLRHGECIRTKQVSMRCFFPEELLALCRLNGFDVARRLGGYDRSPFTTHSPKQILFCRAA</sequence>
<gene>
    <name evidence="4" type="ORF">A9Y76_24385</name>
</gene>
<name>A0A192A5G5_9RALS</name>
<feature type="domain" description="Methyltransferase" evidence="3">
    <location>
        <begin position="41"/>
        <end position="136"/>
    </location>
</feature>
<dbReference type="Gene3D" id="2.20.130.10">
    <property type="entry name" value="CAC2371-like domains"/>
    <property type="match status" value="1"/>
</dbReference>
<accession>A0A192A5G5</accession>
<keyword evidence="1" id="KW-0489">Methyltransferase</keyword>
<dbReference type="CDD" id="cd02440">
    <property type="entry name" value="AdoMet_MTases"/>
    <property type="match status" value="1"/>
</dbReference>
<dbReference type="Gene3D" id="3.40.50.150">
    <property type="entry name" value="Vaccinia Virus protein VP39"/>
    <property type="match status" value="1"/>
</dbReference>
<evidence type="ECO:0000313" key="4">
    <source>
        <dbReference type="EMBL" id="ANJ75629.1"/>
    </source>
</evidence>
<dbReference type="STRING" id="190721.ACS15_5302"/>
<dbReference type="AlphaFoldDB" id="A0A192A5G5"/>
<evidence type="ECO:0000313" key="5">
    <source>
        <dbReference type="Proteomes" id="UP000078572"/>
    </source>
</evidence>
<dbReference type="PANTHER" id="PTHR43861:SF1">
    <property type="entry name" value="TRANS-ACONITATE 2-METHYLTRANSFERASE"/>
    <property type="match status" value="1"/>
</dbReference>
<evidence type="ECO:0000256" key="1">
    <source>
        <dbReference type="ARBA" id="ARBA00022603"/>
    </source>
</evidence>
<dbReference type="InterPro" id="IPR029063">
    <property type="entry name" value="SAM-dependent_MTases_sf"/>
</dbReference>
<evidence type="ECO:0000259" key="3">
    <source>
        <dbReference type="Pfam" id="PF13649"/>
    </source>
</evidence>
<protein>
    <recommendedName>
        <fullName evidence="3">Methyltransferase domain-containing protein</fullName>
    </recommendedName>
</protein>
<keyword evidence="5" id="KW-1185">Reference proteome</keyword>
<dbReference type="GO" id="GO:0008168">
    <property type="term" value="F:methyltransferase activity"/>
    <property type="evidence" value="ECO:0007669"/>
    <property type="project" value="UniProtKB-KW"/>
</dbReference>
<dbReference type="PANTHER" id="PTHR43861">
    <property type="entry name" value="TRANS-ACONITATE 2-METHYLTRANSFERASE-RELATED"/>
    <property type="match status" value="1"/>
</dbReference>
<dbReference type="EMBL" id="CP016023">
    <property type="protein sequence ID" value="ANJ75629.1"/>
    <property type="molecule type" value="Genomic_DNA"/>
</dbReference>
<keyword evidence="2" id="KW-0808">Transferase</keyword>
<reference evidence="5" key="1">
    <citation type="submission" date="2016-06" db="EMBL/GenBank/DDBJ databases">
        <authorList>
            <person name="Xu Y."/>
            <person name="Nagy A."/>
            <person name="Yan X."/>
            <person name="Kim S.W."/>
            <person name="Haley B."/>
            <person name="Liu N.T."/>
            <person name="Nou X."/>
        </authorList>
    </citation>
    <scope>NUCLEOTIDE SEQUENCE [LARGE SCALE GENOMIC DNA]</scope>
    <source>
        <strain evidence="5">ATCC 49129</strain>
    </source>
</reference>
<dbReference type="GO" id="GO:0032259">
    <property type="term" value="P:methylation"/>
    <property type="evidence" value="ECO:0007669"/>
    <property type="project" value="UniProtKB-KW"/>
</dbReference>